<evidence type="ECO:0008006" key="8">
    <source>
        <dbReference type="Google" id="ProtNLM"/>
    </source>
</evidence>
<dbReference type="EMBL" id="RSDZ01000055">
    <property type="protein sequence ID" value="RXG46015.1"/>
    <property type="molecule type" value="Genomic_DNA"/>
</dbReference>
<name>A0A2J8ER92_VERDA</name>
<keyword evidence="2" id="KW-0119">Carbohydrate metabolism</keyword>
<dbReference type="InterPro" id="IPR013320">
    <property type="entry name" value="ConA-like_dom_sf"/>
</dbReference>
<reference evidence="4 6" key="1">
    <citation type="submission" date="2017-12" db="EMBL/GenBank/DDBJ databases">
        <title>Comparative genomics yields insights into virulence evolution of Verticillium dahliae.</title>
        <authorList>
            <person name="Fan R."/>
            <person name="Armitage A.D."/>
            <person name="Cascant-Lopez E."/>
            <person name="Sobczyk M."/>
            <person name="Cockerton H.M."/>
            <person name="Harrison R.J."/>
        </authorList>
    </citation>
    <scope>NUCLEOTIDE SEQUENCE [LARGE SCALE GENOMIC DNA]</scope>
    <source>
        <strain evidence="4 6">12008</strain>
    </source>
</reference>
<evidence type="ECO:0000256" key="1">
    <source>
        <dbReference type="ARBA" id="ARBA00005519"/>
    </source>
</evidence>
<keyword evidence="2" id="KW-0326">Glycosidase</keyword>
<dbReference type="Gene3D" id="2.60.120.180">
    <property type="match status" value="1"/>
</dbReference>
<reference evidence="5 7" key="2">
    <citation type="submission" date="2018-12" db="EMBL/GenBank/DDBJ databases">
        <title>Genome of Verticillium dahliae isolate Getta Getta.</title>
        <authorList>
            <person name="Gardiner D.M."/>
        </authorList>
    </citation>
    <scope>NUCLEOTIDE SEQUENCE [LARGE SCALE GENOMIC DNA]</scope>
    <source>
        <strain evidence="5 7">Getta Getta</strain>
    </source>
</reference>
<evidence type="ECO:0000256" key="3">
    <source>
        <dbReference type="SAM" id="SignalP"/>
    </source>
</evidence>
<comment type="caution">
    <text evidence="5">The sequence shown here is derived from an EMBL/GenBank/DDBJ whole genome shotgun (WGS) entry which is preliminary data.</text>
</comment>
<feature type="signal peptide" evidence="3">
    <location>
        <begin position="1"/>
        <end position="15"/>
    </location>
</feature>
<dbReference type="InterPro" id="IPR002594">
    <property type="entry name" value="GH12"/>
</dbReference>
<dbReference type="SMR" id="A0A2J8ER92"/>
<dbReference type="PANTHER" id="PTHR34002:SF9">
    <property type="entry name" value="XYLOGLUCAN-SPECIFIC ENDO-BETA-1,4-GLUCANASE A"/>
    <property type="match status" value="1"/>
</dbReference>
<evidence type="ECO:0000313" key="4">
    <source>
        <dbReference type="EMBL" id="PNH31625.1"/>
    </source>
</evidence>
<dbReference type="Proteomes" id="UP000236305">
    <property type="component" value="Unassembled WGS sequence"/>
</dbReference>
<evidence type="ECO:0000313" key="5">
    <source>
        <dbReference type="EMBL" id="RXG46015.1"/>
    </source>
</evidence>
<keyword evidence="2" id="KW-0378">Hydrolase</keyword>
<feature type="chain" id="PRO_5044574781" description="Endoglucanase-1" evidence="3">
    <location>
        <begin position="16"/>
        <end position="246"/>
    </location>
</feature>
<dbReference type="OMA" id="NLWGQAQ"/>
<dbReference type="SUPFAM" id="SSF49899">
    <property type="entry name" value="Concanavalin A-like lectins/glucanases"/>
    <property type="match status" value="1"/>
</dbReference>
<dbReference type="Proteomes" id="UP000288725">
    <property type="component" value="Chromosome 2"/>
</dbReference>
<dbReference type="PANTHER" id="PTHR34002">
    <property type="entry name" value="BLR1656 PROTEIN"/>
    <property type="match status" value="1"/>
</dbReference>
<sequence>MKVAALLALPLAVLASPLTSPLSARQSSTFCDDWGSAVAGPYTVYNNLWGKGSATSGQQCTTLSGLSGNAVSWSTSWSWAGGQNNVKSYPNALLAITKRPLSQVSSIPSSWSWSYTGSSLVANVAYDLFTGNTADSAPAYEIMIWLGSLGGAGPISATGSTIANPTIAGTTWRLYQGSHSQMNVFSFVAPSNIRSFNADLYAFVNYLAANHGLPKTQILQSVGAGTEPFTGSNAVFTTSSYQVSVS</sequence>
<dbReference type="AlphaFoldDB" id="A0A2J8ER92"/>
<evidence type="ECO:0000313" key="7">
    <source>
        <dbReference type="Proteomes" id="UP000288725"/>
    </source>
</evidence>
<organism evidence="5 7">
    <name type="scientific">Verticillium dahliae</name>
    <name type="common">Verticillium wilt</name>
    <dbReference type="NCBI Taxonomy" id="27337"/>
    <lineage>
        <taxon>Eukaryota</taxon>
        <taxon>Fungi</taxon>
        <taxon>Dikarya</taxon>
        <taxon>Ascomycota</taxon>
        <taxon>Pezizomycotina</taxon>
        <taxon>Sordariomycetes</taxon>
        <taxon>Hypocreomycetidae</taxon>
        <taxon>Glomerellales</taxon>
        <taxon>Plectosphaerellaceae</taxon>
        <taxon>Verticillium</taxon>
    </lineage>
</organism>
<dbReference type="Pfam" id="PF01670">
    <property type="entry name" value="Glyco_hydro_12"/>
    <property type="match status" value="1"/>
</dbReference>
<dbReference type="GO" id="GO:0000272">
    <property type="term" value="P:polysaccharide catabolic process"/>
    <property type="evidence" value="ECO:0007669"/>
    <property type="project" value="UniProtKB-KW"/>
</dbReference>
<dbReference type="EMBL" id="MPSH01000015">
    <property type="protein sequence ID" value="PNH31625.1"/>
    <property type="molecule type" value="Genomic_DNA"/>
</dbReference>
<evidence type="ECO:0000313" key="6">
    <source>
        <dbReference type="Proteomes" id="UP000236305"/>
    </source>
</evidence>
<proteinExistence type="inferred from homology"/>
<gene>
    <name evidence="4" type="ORF">BJF96_g4948</name>
    <name evidence="5" type="ORF">VDGE_04017</name>
</gene>
<accession>A0A2J8ER92</accession>
<evidence type="ECO:0000256" key="2">
    <source>
        <dbReference type="RuleBase" id="RU361163"/>
    </source>
</evidence>
<dbReference type="GO" id="GO:0008810">
    <property type="term" value="F:cellulase activity"/>
    <property type="evidence" value="ECO:0007669"/>
    <property type="project" value="InterPro"/>
</dbReference>
<comment type="similarity">
    <text evidence="1 2">Belongs to the glycosyl hydrolase 12 (cellulase H) family.</text>
</comment>
<protein>
    <recommendedName>
        <fullName evidence="8">Endoglucanase-1</fullName>
    </recommendedName>
</protein>
<dbReference type="OrthoDB" id="95118at2759"/>
<keyword evidence="3" id="KW-0732">Signal</keyword>
<keyword evidence="2" id="KW-0624">Polysaccharide degradation</keyword>
<dbReference type="InterPro" id="IPR013319">
    <property type="entry name" value="GH11/12"/>
</dbReference>